<dbReference type="AlphaFoldDB" id="A0A397TCM5"/>
<keyword evidence="2" id="KW-0472">Membrane</keyword>
<feature type="transmembrane region" description="Helical" evidence="2">
    <location>
        <begin position="39"/>
        <end position="57"/>
    </location>
</feature>
<gene>
    <name evidence="3" type="ORF">C1645_816094</name>
</gene>
<proteinExistence type="predicted"/>
<dbReference type="Proteomes" id="UP000265703">
    <property type="component" value="Unassembled WGS sequence"/>
</dbReference>
<organism evidence="3 4">
    <name type="scientific">Glomus cerebriforme</name>
    <dbReference type="NCBI Taxonomy" id="658196"/>
    <lineage>
        <taxon>Eukaryota</taxon>
        <taxon>Fungi</taxon>
        <taxon>Fungi incertae sedis</taxon>
        <taxon>Mucoromycota</taxon>
        <taxon>Glomeromycotina</taxon>
        <taxon>Glomeromycetes</taxon>
        <taxon>Glomerales</taxon>
        <taxon>Glomeraceae</taxon>
        <taxon>Glomus</taxon>
    </lineage>
</organism>
<sequence>MDQIISYLSAIFGWPQEHNRSNFRFNFYGIEFEFQTSDGTFQIFIISVSIFLMFVIYNGERILNNRRPSSEPTEPTSTGPTSPASEQDGKRRRPIH</sequence>
<keyword evidence="2" id="KW-0812">Transmembrane</keyword>
<dbReference type="EMBL" id="QKYT01000053">
    <property type="protein sequence ID" value="RIA95948.1"/>
    <property type="molecule type" value="Genomic_DNA"/>
</dbReference>
<name>A0A397TCM5_9GLOM</name>
<feature type="compositionally biased region" description="Low complexity" evidence="1">
    <location>
        <begin position="70"/>
        <end position="86"/>
    </location>
</feature>
<keyword evidence="2" id="KW-1133">Transmembrane helix</keyword>
<reference evidence="3 4" key="1">
    <citation type="submission" date="2018-06" db="EMBL/GenBank/DDBJ databases">
        <title>Comparative genomics reveals the genomic features of Rhizophagus irregularis, R. cerebriforme, R. diaphanum and Gigaspora rosea, and their symbiotic lifestyle signature.</title>
        <authorList>
            <person name="Morin E."/>
            <person name="San Clemente H."/>
            <person name="Chen E.C.H."/>
            <person name="De La Providencia I."/>
            <person name="Hainaut M."/>
            <person name="Kuo A."/>
            <person name="Kohler A."/>
            <person name="Murat C."/>
            <person name="Tang N."/>
            <person name="Roy S."/>
            <person name="Loubradou J."/>
            <person name="Henrissat B."/>
            <person name="Grigoriev I.V."/>
            <person name="Corradi N."/>
            <person name="Roux C."/>
            <person name="Martin F.M."/>
        </authorList>
    </citation>
    <scope>NUCLEOTIDE SEQUENCE [LARGE SCALE GENOMIC DNA]</scope>
    <source>
        <strain evidence="3 4">DAOM 227022</strain>
    </source>
</reference>
<comment type="caution">
    <text evidence="3">The sequence shown here is derived from an EMBL/GenBank/DDBJ whole genome shotgun (WGS) entry which is preliminary data.</text>
</comment>
<protein>
    <submittedName>
        <fullName evidence="3">Uncharacterized protein</fullName>
    </submittedName>
</protein>
<accession>A0A397TCM5</accession>
<feature type="region of interest" description="Disordered" evidence="1">
    <location>
        <begin position="64"/>
        <end position="96"/>
    </location>
</feature>
<evidence type="ECO:0000313" key="4">
    <source>
        <dbReference type="Proteomes" id="UP000265703"/>
    </source>
</evidence>
<evidence type="ECO:0000256" key="2">
    <source>
        <dbReference type="SAM" id="Phobius"/>
    </source>
</evidence>
<evidence type="ECO:0000256" key="1">
    <source>
        <dbReference type="SAM" id="MobiDB-lite"/>
    </source>
</evidence>
<keyword evidence="4" id="KW-1185">Reference proteome</keyword>
<evidence type="ECO:0000313" key="3">
    <source>
        <dbReference type="EMBL" id="RIA95948.1"/>
    </source>
</evidence>